<name>A0A928ZWM1_LEPEC</name>
<feature type="domain" description="Roadblock/LAMTOR2" evidence="1">
    <location>
        <begin position="9"/>
        <end position="98"/>
    </location>
</feature>
<dbReference type="Proteomes" id="UP000615026">
    <property type="component" value="Unassembled WGS sequence"/>
</dbReference>
<organism evidence="2 3">
    <name type="scientific">Leptolyngbya cf. ectocarpi LEGE 11479</name>
    <dbReference type="NCBI Taxonomy" id="1828722"/>
    <lineage>
        <taxon>Bacteria</taxon>
        <taxon>Bacillati</taxon>
        <taxon>Cyanobacteriota</taxon>
        <taxon>Cyanophyceae</taxon>
        <taxon>Leptolyngbyales</taxon>
        <taxon>Leptolyngbyaceae</taxon>
        <taxon>Leptolyngbya group</taxon>
        <taxon>Leptolyngbya</taxon>
    </lineage>
</organism>
<dbReference type="Gene3D" id="3.30.450.30">
    <property type="entry name" value="Dynein light chain 2a, cytoplasmic"/>
    <property type="match status" value="1"/>
</dbReference>
<evidence type="ECO:0000313" key="3">
    <source>
        <dbReference type="Proteomes" id="UP000615026"/>
    </source>
</evidence>
<evidence type="ECO:0000313" key="2">
    <source>
        <dbReference type="EMBL" id="MBE9068824.1"/>
    </source>
</evidence>
<keyword evidence="3" id="KW-1185">Reference proteome</keyword>
<reference evidence="2" key="1">
    <citation type="submission" date="2020-10" db="EMBL/GenBank/DDBJ databases">
        <authorList>
            <person name="Castelo-Branco R."/>
            <person name="Eusebio N."/>
            <person name="Adriana R."/>
            <person name="Vieira A."/>
            <person name="Brugerolle De Fraissinette N."/>
            <person name="Rezende De Castro R."/>
            <person name="Schneider M.P."/>
            <person name="Vasconcelos V."/>
            <person name="Leao P.N."/>
        </authorList>
    </citation>
    <scope>NUCLEOTIDE SEQUENCE</scope>
    <source>
        <strain evidence="2">LEGE 11479</strain>
    </source>
</reference>
<dbReference type="Pfam" id="PF03259">
    <property type="entry name" value="Robl_LC7"/>
    <property type="match status" value="1"/>
</dbReference>
<dbReference type="SMART" id="SM00960">
    <property type="entry name" value="Robl_LC7"/>
    <property type="match status" value="1"/>
</dbReference>
<proteinExistence type="predicted"/>
<sequence length="128" mass="13251">MTIDTAKIQASLHSFVSGTSDIEGAALVTPDGLPLVTVLPSHMDEDRVSAMAAALLSLGERIGSELLRGGIGQIALDGSEGYCILRACGEEAVFLVLAARKVKKGVLNLEVKRAVGEIQPLLGASRPG</sequence>
<accession>A0A928ZWM1</accession>
<comment type="caution">
    <text evidence="2">The sequence shown here is derived from an EMBL/GenBank/DDBJ whole genome shotgun (WGS) entry which is preliminary data.</text>
</comment>
<dbReference type="SUPFAM" id="SSF103196">
    <property type="entry name" value="Roadblock/LC7 domain"/>
    <property type="match status" value="1"/>
</dbReference>
<dbReference type="RefSeq" id="WP_193994755.1">
    <property type="nucleotide sequence ID" value="NZ_JADEXP010000205.1"/>
</dbReference>
<evidence type="ECO:0000259" key="1">
    <source>
        <dbReference type="SMART" id="SM00960"/>
    </source>
</evidence>
<protein>
    <submittedName>
        <fullName evidence="2">Roadblock/LC7 domain-containing protein</fullName>
    </submittedName>
</protein>
<dbReference type="InterPro" id="IPR004942">
    <property type="entry name" value="Roadblock/LAMTOR2_dom"/>
</dbReference>
<gene>
    <name evidence="2" type="ORF">IQ260_19455</name>
</gene>
<dbReference type="AlphaFoldDB" id="A0A928ZWM1"/>
<dbReference type="EMBL" id="JADEXP010000205">
    <property type="protein sequence ID" value="MBE9068824.1"/>
    <property type="molecule type" value="Genomic_DNA"/>
</dbReference>